<keyword evidence="6" id="KW-1185">Reference proteome</keyword>
<name>A0A239BRP9_9ACTN</name>
<dbReference type="InterPro" id="IPR016181">
    <property type="entry name" value="Acyl_CoA_acyltransferase"/>
</dbReference>
<dbReference type="PROSITE" id="PS51186">
    <property type="entry name" value="GNAT"/>
    <property type="match status" value="1"/>
</dbReference>
<dbReference type="PANTHER" id="PTHR43792">
    <property type="entry name" value="GNAT FAMILY, PUTATIVE (AFU_ORTHOLOGUE AFUA_3G00765)-RELATED-RELATED"/>
    <property type="match status" value="1"/>
</dbReference>
<reference evidence="5 6" key="1">
    <citation type="submission" date="2017-06" db="EMBL/GenBank/DDBJ databases">
        <authorList>
            <person name="Kim H.J."/>
            <person name="Triplett B.A."/>
        </authorList>
    </citation>
    <scope>NUCLEOTIDE SEQUENCE [LARGE SCALE GENOMIC DNA]</scope>
    <source>
        <strain evidence="5 6">CGMCC 4.2132</strain>
    </source>
</reference>
<feature type="domain" description="N-acetyltransferase" evidence="4">
    <location>
        <begin position="44"/>
        <end position="208"/>
    </location>
</feature>
<dbReference type="EMBL" id="FZOD01000004">
    <property type="protein sequence ID" value="SNS10349.1"/>
    <property type="molecule type" value="Genomic_DNA"/>
</dbReference>
<dbReference type="Gene3D" id="3.40.630.30">
    <property type="match status" value="1"/>
</dbReference>
<evidence type="ECO:0000256" key="1">
    <source>
        <dbReference type="ARBA" id="ARBA00022679"/>
    </source>
</evidence>
<dbReference type="GO" id="GO:0005737">
    <property type="term" value="C:cytoplasm"/>
    <property type="evidence" value="ECO:0007669"/>
    <property type="project" value="TreeGrafter"/>
</dbReference>
<comment type="similarity">
    <text evidence="3">Belongs to the acetyltransferase family. RimJ subfamily.</text>
</comment>
<accession>A0A239BRP9</accession>
<keyword evidence="2" id="KW-0012">Acyltransferase</keyword>
<protein>
    <submittedName>
        <fullName evidence="5">Protein N-acetyltransferase, RimJ/RimL family</fullName>
    </submittedName>
</protein>
<dbReference type="InterPro" id="IPR000182">
    <property type="entry name" value="GNAT_dom"/>
</dbReference>
<dbReference type="GO" id="GO:0008999">
    <property type="term" value="F:protein-N-terminal-alanine acetyltransferase activity"/>
    <property type="evidence" value="ECO:0007669"/>
    <property type="project" value="TreeGrafter"/>
</dbReference>
<sequence length="208" mass="21825">MEATGNGRGGRSGVSAALSEGALAASGGAPAILPGVVRLSGHGVVLREWEDDDLVAMVGLFDDPDVAYWTPLASPFDLEAARVYLKRAQERRAAGKRVQLAVTVDGGEPMGEVLLMLSELDLDVAEIGYAMGAAYRGRGLAARAVRVMTGFAHDTVGVSRLLLEIEAGNAASAAVARAAGYRLTEAPPIHSEEKGRPISLQTWEYDHA</sequence>
<organism evidence="5 6">
    <name type="scientific">Streptosporangium subroseum</name>
    <dbReference type="NCBI Taxonomy" id="106412"/>
    <lineage>
        <taxon>Bacteria</taxon>
        <taxon>Bacillati</taxon>
        <taxon>Actinomycetota</taxon>
        <taxon>Actinomycetes</taxon>
        <taxon>Streptosporangiales</taxon>
        <taxon>Streptosporangiaceae</taxon>
        <taxon>Streptosporangium</taxon>
    </lineage>
</organism>
<dbReference type="Pfam" id="PF13302">
    <property type="entry name" value="Acetyltransf_3"/>
    <property type="match status" value="1"/>
</dbReference>
<evidence type="ECO:0000256" key="2">
    <source>
        <dbReference type="ARBA" id="ARBA00023315"/>
    </source>
</evidence>
<evidence type="ECO:0000313" key="6">
    <source>
        <dbReference type="Proteomes" id="UP000198282"/>
    </source>
</evidence>
<evidence type="ECO:0000256" key="3">
    <source>
        <dbReference type="ARBA" id="ARBA00038502"/>
    </source>
</evidence>
<evidence type="ECO:0000313" key="5">
    <source>
        <dbReference type="EMBL" id="SNS10349.1"/>
    </source>
</evidence>
<keyword evidence="1 5" id="KW-0808">Transferase</keyword>
<evidence type="ECO:0000259" key="4">
    <source>
        <dbReference type="PROSITE" id="PS51186"/>
    </source>
</evidence>
<dbReference type="AlphaFoldDB" id="A0A239BRP9"/>
<proteinExistence type="inferred from homology"/>
<dbReference type="InterPro" id="IPR051531">
    <property type="entry name" value="N-acetyltransferase"/>
</dbReference>
<dbReference type="SUPFAM" id="SSF55729">
    <property type="entry name" value="Acyl-CoA N-acyltransferases (Nat)"/>
    <property type="match status" value="1"/>
</dbReference>
<dbReference type="Proteomes" id="UP000198282">
    <property type="component" value="Unassembled WGS sequence"/>
</dbReference>
<gene>
    <name evidence="5" type="ORF">SAMN05216276_100485</name>
</gene>
<dbReference type="PANTHER" id="PTHR43792:SF8">
    <property type="entry name" value="[RIBOSOMAL PROTEIN US5]-ALANINE N-ACETYLTRANSFERASE"/>
    <property type="match status" value="1"/>
</dbReference>